<evidence type="ECO:0000256" key="2">
    <source>
        <dbReference type="ARBA" id="ARBA00009995"/>
    </source>
</evidence>
<evidence type="ECO:0000256" key="5">
    <source>
        <dbReference type="ARBA" id="ARBA00022679"/>
    </source>
</evidence>
<evidence type="ECO:0000256" key="3">
    <source>
        <dbReference type="ARBA" id="ARBA00012544"/>
    </source>
</evidence>
<evidence type="ECO:0000256" key="12">
    <source>
        <dbReference type="RuleBase" id="RU003718"/>
    </source>
</evidence>
<evidence type="ECO:0000256" key="8">
    <source>
        <dbReference type="ARBA" id="ARBA00022989"/>
    </source>
</evidence>
<comment type="similarity">
    <text evidence="2 12">Belongs to the UDP-glycosyltransferase family.</text>
</comment>
<reference evidence="15" key="1">
    <citation type="submission" date="2010-08" db="EMBL/GenBank/DDBJ databases">
        <authorList>
            <consortium name="Caenorhabditis japonica Sequencing Consortium"/>
            <person name="Wilson R.K."/>
        </authorList>
    </citation>
    <scope>NUCLEOTIDE SEQUENCE [LARGE SCALE GENOMIC DNA]</scope>
    <source>
        <strain evidence="15">DF5081</strain>
    </source>
</reference>
<dbReference type="PANTHER" id="PTHR48043:SF18">
    <property type="entry name" value="GLUCURONOSYLTRANSFERASE"/>
    <property type="match status" value="1"/>
</dbReference>
<dbReference type="EC" id="2.4.1.17" evidence="3"/>
<keyword evidence="4 12" id="KW-0328">Glycosyltransferase</keyword>
<keyword evidence="9 13" id="KW-0472">Membrane</keyword>
<dbReference type="AlphaFoldDB" id="A0A8R1DQJ7"/>
<dbReference type="GO" id="GO:0015020">
    <property type="term" value="F:glucuronosyltransferase activity"/>
    <property type="evidence" value="ECO:0007669"/>
    <property type="project" value="UniProtKB-EC"/>
</dbReference>
<evidence type="ECO:0000256" key="7">
    <source>
        <dbReference type="ARBA" id="ARBA00022729"/>
    </source>
</evidence>
<evidence type="ECO:0000256" key="4">
    <source>
        <dbReference type="ARBA" id="ARBA00022676"/>
    </source>
</evidence>
<comment type="catalytic activity">
    <reaction evidence="11">
        <text>glucuronate acceptor + UDP-alpha-D-glucuronate = acceptor beta-D-glucuronoside + UDP + H(+)</text>
        <dbReference type="Rhea" id="RHEA:21032"/>
        <dbReference type="ChEBI" id="CHEBI:15378"/>
        <dbReference type="ChEBI" id="CHEBI:58052"/>
        <dbReference type="ChEBI" id="CHEBI:58223"/>
        <dbReference type="ChEBI" id="CHEBI:132367"/>
        <dbReference type="ChEBI" id="CHEBI:132368"/>
        <dbReference type="EC" id="2.4.1.17"/>
    </reaction>
</comment>
<protein>
    <recommendedName>
        <fullName evidence="3">glucuronosyltransferase</fullName>
        <ecNumber evidence="3">2.4.1.17</ecNumber>
    </recommendedName>
</protein>
<dbReference type="Gene3D" id="3.40.50.2000">
    <property type="entry name" value="Glycogen Phosphorylase B"/>
    <property type="match status" value="1"/>
</dbReference>
<accession>A0A8R1DQJ7</accession>
<dbReference type="EnsemblMetazoa" id="CJA08292b.1">
    <property type="protein sequence ID" value="CJA08292b.1"/>
    <property type="gene ID" value="WBGene00127496"/>
</dbReference>
<name>A0A8R1DQJ7_CAEJA</name>
<dbReference type="GO" id="GO:0016020">
    <property type="term" value="C:membrane"/>
    <property type="evidence" value="ECO:0007669"/>
    <property type="project" value="UniProtKB-SubCell"/>
</dbReference>
<dbReference type="FunFam" id="3.40.50.2000:FF:000118">
    <property type="entry name" value="UDP-glucuronosyltransferase"/>
    <property type="match status" value="1"/>
</dbReference>
<evidence type="ECO:0000256" key="1">
    <source>
        <dbReference type="ARBA" id="ARBA00004167"/>
    </source>
</evidence>
<proteinExistence type="inferred from homology"/>
<evidence type="ECO:0000256" key="13">
    <source>
        <dbReference type="SAM" id="Phobius"/>
    </source>
</evidence>
<organism evidence="14 15">
    <name type="scientific">Caenorhabditis japonica</name>
    <dbReference type="NCBI Taxonomy" id="281687"/>
    <lineage>
        <taxon>Eukaryota</taxon>
        <taxon>Metazoa</taxon>
        <taxon>Ecdysozoa</taxon>
        <taxon>Nematoda</taxon>
        <taxon>Chromadorea</taxon>
        <taxon>Rhabditida</taxon>
        <taxon>Rhabditina</taxon>
        <taxon>Rhabditomorpha</taxon>
        <taxon>Rhabditoidea</taxon>
        <taxon>Rhabditidae</taxon>
        <taxon>Peloderinae</taxon>
        <taxon>Caenorhabditis</taxon>
    </lineage>
</organism>
<evidence type="ECO:0000256" key="11">
    <source>
        <dbReference type="ARBA" id="ARBA00047475"/>
    </source>
</evidence>
<dbReference type="InterPro" id="IPR035595">
    <property type="entry name" value="UDP_glycos_trans_CS"/>
</dbReference>
<dbReference type="SUPFAM" id="SSF53756">
    <property type="entry name" value="UDP-Glycosyltransferase/glycogen phosphorylase"/>
    <property type="match status" value="1"/>
</dbReference>
<dbReference type="PANTHER" id="PTHR48043">
    <property type="entry name" value="EG:EG0003.4 PROTEIN-RELATED"/>
    <property type="match status" value="1"/>
</dbReference>
<evidence type="ECO:0000313" key="14">
    <source>
        <dbReference type="EnsemblMetazoa" id="CJA08292b.1"/>
    </source>
</evidence>
<evidence type="ECO:0000256" key="6">
    <source>
        <dbReference type="ARBA" id="ARBA00022692"/>
    </source>
</evidence>
<keyword evidence="7" id="KW-0732">Signal</keyword>
<keyword evidence="5 12" id="KW-0808">Transferase</keyword>
<evidence type="ECO:0000256" key="9">
    <source>
        <dbReference type="ARBA" id="ARBA00023136"/>
    </source>
</evidence>
<sequence length="560" mass="62915">MRLILLLLLIFQLATGLNILVFLLGTNQFERNVFEFLAQQLALRHHNVISIKPVLIPEEPRLVKPKLHLVREKVIKNVLTKDLYKPLEDAVPNTAWRADYDYENYLEPYYQAHNASCYKLLNSNLVDSLKKESLDLAIVYSGNPCLSALTYLIAVPTVYVDTEGLTDETLIAAGAPINVQLPSSHCAIAESKDYPILNVYRNSVCYLQEMVAQLGVPFLSSIASKRYRLLDEPITSIFANDYTIKKTIKKFPNVNTLKQQSVAYFSNSDPLLEPPRALPPNVIYVGGLHIDQPKPLFAPWNTTIESAKEGLIIVSFGTQADSSKMSAKQAKSILKALTNLNEYRIYWRVGPNMKLEGIDETKIPKHINLTTFIPQNDLLAHKACKLLVTNGGMSSVMEAVAHGVPIVGVPLYGSNRHNLRKVADKGLGVIVEKDDLNEISLYGAMKKVLESSRYKNTAKEMSKEFMARPTKPFASVLHFIDHIGRHHSFAYMQPTFAPIYKRLDFYLLLLIVFLPLLILQKVFGCFLKFSAKKVKLAEAEAVVKVTKVAEKVATETKKNK</sequence>
<dbReference type="OMA" id="AHNASCY"/>
<dbReference type="Proteomes" id="UP000005237">
    <property type="component" value="Unassembled WGS sequence"/>
</dbReference>
<keyword evidence="15" id="KW-1185">Reference proteome</keyword>
<dbReference type="InterPro" id="IPR050271">
    <property type="entry name" value="UDP-glycosyltransferase"/>
</dbReference>
<comment type="subcellular location">
    <subcellularLocation>
        <location evidence="1">Membrane</location>
        <topology evidence="1">Single-pass membrane protein</topology>
    </subcellularLocation>
</comment>
<evidence type="ECO:0000256" key="10">
    <source>
        <dbReference type="ARBA" id="ARBA00023180"/>
    </source>
</evidence>
<dbReference type="Pfam" id="PF00201">
    <property type="entry name" value="UDPGT"/>
    <property type="match status" value="1"/>
</dbReference>
<dbReference type="InterPro" id="IPR002213">
    <property type="entry name" value="UDP_glucos_trans"/>
</dbReference>
<feature type="transmembrane region" description="Helical" evidence="13">
    <location>
        <begin position="505"/>
        <end position="527"/>
    </location>
</feature>
<dbReference type="CDD" id="cd03784">
    <property type="entry name" value="GT1_Gtf-like"/>
    <property type="match status" value="1"/>
</dbReference>
<reference evidence="14" key="2">
    <citation type="submission" date="2022-06" db="UniProtKB">
        <authorList>
            <consortium name="EnsemblMetazoa"/>
        </authorList>
    </citation>
    <scope>IDENTIFICATION</scope>
    <source>
        <strain evidence="14">DF5081</strain>
    </source>
</reference>
<keyword evidence="8 13" id="KW-1133">Transmembrane helix</keyword>
<dbReference type="PROSITE" id="PS00375">
    <property type="entry name" value="UDPGT"/>
    <property type="match status" value="1"/>
</dbReference>
<evidence type="ECO:0000313" key="15">
    <source>
        <dbReference type="Proteomes" id="UP000005237"/>
    </source>
</evidence>
<keyword evidence="6 13" id="KW-0812">Transmembrane</keyword>
<keyword evidence="10" id="KW-0325">Glycoprotein</keyword>